<dbReference type="PANTHER" id="PTHR24028">
    <property type="entry name" value="CADHERIN-87A"/>
    <property type="match status" value="1"/>
</dbReference>
<feature type="domain" description="Cadherin" evidence="10">
    <location>
        <begin position="87"/>
        <end position="168"/>
    </location>
</feature>
<dbReference type="GO" id="GO:0007156">
    <property type="term" value="P:homophilic cell adhesion via plasma membrane adhesion molecules"/>
    <property type="evidence" value="ECO:0007669"/>
    <property type="project" value="InterPro"/>
</dbReference>
<dbReference type="PROSITE" id="PS50268">
    <property type="entry name" value="CADHERIN_2"/>
    <property type="match status" value="2"/>
</dbReference>
<evidence type="ECO:0000259" key="10">
    <source>
        <dbReference type="PROSITE" id="PS50268"/>
    </source>
</evidence>
<dbReference type="Gene3D" id="2.60.40.60">
    <property type="entry name" value="Cadherins"/>
    <property type="match status" value="2"/>
</dbReference>
<keyword evidence="5" id="KW-1133">Transmembrane helix</keyword>
<keyword evidence="4 8" id="KW-0106">Calcium</keyword>
<keyword evidence="12" id="KW-1185">Reference proteome</keyword>
<name>A0A2K6M320_RHIBE</name>
<dbReference type="PANTHER" id="PTHR24028:SF286">
    <property type="entry name" value="PROTOCADHERIN BETA-11"/>
    <property type="match status" value="1"/>
</dbReference>
<dbReference type="PROSITE" id="PS00232">
    <property type="entry name" value="CADHERIN_1"/>
    <property type="match status" value="1"/>
</dbReference>
<proteinExistence type="predicted"/>
<dbReference type="AlphaFoldDB" id="A0A2K6M320"/>
<keyword evidence="2" id="KW-0812">Transmembrane</keyword>
<sequence>MVFSIQDIDSGDNGRIVCSIPEDLPFVLKSSVENYYTLETERPLDRESTAEYNITITVTDLGIPRLKTEYNTTVLVSDINDNAPTFTQTSYTMFVRENNSPALHIGSVSATDRDSGTNAQVTYSLLPSQDPHLPLASLVSINTDNGHLFALRSLDYEALQEFEFHVSAVHTWRAADAQSAPRPPLHPSCVPARARQGSRGLSGDQTAWVAHAELGLFGVWAHTWRGAHRPRLLSDARRSQGKGWCVLVNGPWQPPPAQSSATRCTVSGGTASSSPYLAPLPQEAGSGPGPDPNSLTVTWSWRLGLRCRRLVLLLSRAASGGSLDSWSPRGPPLSSRRASGDKNEFKFLKPGYPRNIHAKGTPTFPKLSFEFNF</sequence>
<evidence type="ECO:0000313" key="12">
    <source>
        <dbReference type="Proteomes" id="UP000233180"/>
    </source>
</evidence>
<feature type="region of interest" description="Disordered" evidence="9">
    <location>
        <begin position="178"/>
        <end position="197"/>
    </location>
</feature>
<feature type="domain" description="Cadherin" evidence="10">
    <location>
        <begin position="3"/>
        <end position="86"/>
    </location>
</feature>
<evidence type="ECO:0000256" key="5">
    <source>
        <dbReference type="ARBA" id="ARBA00022989"/>
    </source>
</evidence>
<feature type="region of interest" description="Disordered" evidence="9">
    <location>
        <begin position="320"/>
        <end position="340"/>
    </location>
</feature>
<evidence type="ECO:0000256" key="8">
    <source>
        <dbReference type="PROSITE-ProRule" id="PRU00043"/>
    </source>
</evidence>
<accession>A0A2K6M320</accession>
<dbReference type="GO" id="GO:0005509">
    <property type="term" value="F:calcium ion binding"/>
    <property type="evidence" value="ECO:0007669"/>
    <property type="project" value="UniProtKB-UniRule"/>
</dbReference>
<keyword evidence="3" id="KW-0677">Repeat</keyword>
<evidence type="ECO:0000256" key="4">
    <source>
        <dbReference type="ARBA" id="ARBA00022837"/>
    </source>
</evidence>
<organism evidence="11 12">
    <name type="scientific">Rhinopithecus bieti</name>
    <name type="common">Black snub-nosed monkey</name>
    <name type="synonym">Pygathrix bieti</name>
    <dbReference type="NCBI Taxonomy" id="61621"/>
    <lineage>
        <taxon>Eukaryota</taxon>
        <taxon>Metazoa</taxon>
        <taxon>Chordata</taxon>
        <taxon>Craniata</taxon>
        <taxon>Vertebrata</taxon>
        <taxon>Euteleostomi</taxon>
        <taxon>Mammalia</taxon>
        <taxon>Eutheria</taxon>
        <taxon>Euarchontoglires</taxon>
        <taxon>Primates</taxon>
        <taxon>Haplorrhini</taxon>
        <taxon>Catarrhini</taxon>
        <taxon>Cercopithecidae</taxon>
        <taxon>Colobinae</taxon>
        <taxon>Rhinopithecus</taxon>
    </lineage>
</organism>
<keyword evidence="6" id="KW-0472">Membrane</keyword>
<dbReference type="Proteomes" id="UP000233180">
    <property type="component" value="Unassembled WGS sequence"/>
</dbReference>
<dbReference type="PRINTS" id="PR00205">
    <property type="entry name" value="CADHERIN"/>
</dbReference>
<reference evidence="11 12" key="1">
    <citation type="submission" date="2016-06" db="EMBL/GenBank/DDBJ databases">
        <title>Genome of Rhinopithecus bieti.</title>
        <authorList>
            <person name="Wu"/>
            <person name="C.-I. and Zhang"/>
            <person name="Y."/>
        </authorList>
    </citation>
    <scope>NUCLEOTIDE SEQUENCE</scope>
</reference>
<evidence type="ECO:0000256" key="2">
    <source>
        <dbReference type="ARBA" id="ARBA00022692"/>
    </source>
</evidence>
<dbReference type="InterPro" id="IPR015919">
    <property type="entry name" value="Cadherin-like_sf"/>
</dbReference>
<gene>
    <name evidence="11" type="primary">PCDHB11</name>
</gene>
<dbReference type="FunFam" id="2.60.40.60:FF:000001">
    <property type="entry name" value="Protocadherin alpha 2"/>
    <property type="match status" value="1"/>
</dbReference>
<dbReference type="InterPro" id="IPR020894">
    <property type="entry name" value="Cadherin_CS"/>
</dbReference>
<evidence type="ECO:0000256" key="3">
    <source>
        <dbReference type="ARBA" id="ARBA00022737"/>
    </source>
</evidence>
<dbReference type="CDD" id="cd11304">
    <property type="entry name" value="Cadherin_repeat"/>
    <property type="match status" value="2"/>
</dbReference>
<dbReference type="GeneTree" id="ENSGT00940000163201"/>
<evidence type="ECO:0000256" key="7">
    <source>
        <dbReference type="ARBA" id="ARBA00023180"/>
    </source>
</evidence>
<dbReference type="SMART" id="SM00112">
    <property type="entry name" value="CA"/>
    <property type="match status" value="2"/>
</dbReference>
<evidence type="ECO:0000256" key="6">
    <source>
        <dbReference type="ARBA" id="ARBA00023136"/>
    </source>
</evidence>
<dbReference type="InterPro" id="IPR002126">
    <property type="entry name" value="Cadherin-like_dom"/>
</dbReference>
<evidence type="ECO:0000256" key="9">
    <source>
        <dbReference type="SAM" id="MobiDB-lite"/>
    </source>
</evidence>
<dbReference type="Ensembl" id="ENSRBIT00000054128.1">
    <property type="protein sequence ID" value="ENSRBIP00000030169.1"/>
    <property type="gene ID" value="ENSRBIG00000038960.1"/>
</dbReference>
<keyword evidence="7" id="KW-0325">Glycoprotein</keyword>
<dbReference type="InterPro" id="IPR050174">
    <property type="entry name" value="Protocadherin/Cadherin-CA"/>
</dbReference>
<protein>
    <submittedName>
        <fullName evidence="11">Protocadherin beta 11</fullName>
    </submittedName>
</protein>
<reference evidence="11" key="2">
    <citation type="submission" date="2025-08" db="UniProtKB">
        <authorList>
            <consortium name="Ensembl"/>
        </authorList>
    </citation>
    <scope>IDENTIFICATION</scope>
</reference>
<comment type="subcellular location">
    <subcellularLocation>
        <location evidence="1">Membrane</location>
        <topology evidence="1">Single-pass membrane protein</topology>
    </subcellularLocation>
</comment>
<dbReference type="SUPFAM" id="SSF49313">
    <property type="entry name" value="Cadherin-like"/>
    <property type="match status" value="2"/>
</dbReference>
<evidence type="ECO:0000313" key="11">
    <source>
        <dbReference type="Ensembl" id="ENSRBIP00000030169.1"/>
    </source>
</evidence>
<reference evidence="11" key="3">
    <citation type="submission" date="2025-09" db="UniProtKB">
        <authorList>
            <consortium name="Ensembl"/>
        </authorList>
    </citation>
    <scope>IDENTIFICATION</scope>
</reference>
<dbReference type="FunFam" id="2.60.40.60:FF:000309">
    <property type="entry name" value="Protocadherin beta-8"/>
    <property type="match status" value="1"/>
</dbReference>
<dbReference type="GO" id="GO:0005886">
    <property type="term" value="C:plasma membrane"/>
    <property type="evidence" value="ECO:0007669"/>
    <property type="project" value="InterPro"/>
</dbReference>
<dbReference type="Pfam" id="PF00028">
    <property type="entry name" value="Cadherin"/>
    <property type="match status" value="2"/>
</dbReference>
<evidence type="ECO:0000256" key="1">
    <source>
        <dbReference type="ARBA" id="ARBA00004167"/>
    </source>
</evidence>